<accession>A0ABY4HTY9</accession>
<dbReference type="InterPro" id="IPR041289">
    <property type="entry name" value="Bact_RF_family3"/>
</dbReference>
<protein>
    <recommendedName>
        <fullName evidence="3">ERF1 domain-containing protein 3</fullName>
    </recommendedName>
</protein>
<name>A0ABY4HTY9_CHIFI</name>
<evidence type="ECO:0008006" key="3">
    <source>
        <dbReference type="Google" id="ProtNLM"/>
    </source>
</evidence>
<organism evidence="1 2">
    <name type="scientific">Chitinophaga filiformis</name>
    <name type="common">Myxococcus filiformis</name>
    <name type="synonym">Flexibacter filiformis</name>
    <dbReference type="NCBI Taxonomy" id="104663"/>
    <lineage>
        <taxon>Bacteria</taxon>
        <taxon>Pseudomonadati</taxon>
        <taxon>Bacteroidota</taxon>
        <taxon>Chitinophagia</taxon>
        <taxon>Chitinophagales</taxon>
        <taxon>Chitinophagaceae</taxon>
        <taxon>Chitinophaga</taxon>
    </lineage>
</organism>
<keyword evidence="2" id="KW-1185">Reference proteome</keyword>
<dbReference type="Pfam" id="PF18845">
    <property type="entry name" value="baeRF_family3"/>
    <property type="match status" value="1"/>
</dbReference>
<reference evidence="1 2" key="1">
    <citation type="submission" date="2022-04" db="EMBL/GenBank/DDBJ databases">
        <title>The arsenic-methylating capacity of Chitinophaga filiformis YT5 during chitin decomposition.</title>
        <authorList>
            <person name="Chen G."/>
            <person name="Liang Y."/>
        </authorList>
    </citation>
    <scope>NUCLEOTIDE SEQUENCE [LARGE SCALE GENOMIC DNA]</scope>
    <source>
        <strain evidence="1 2">YT5</strain>
    </source>
</reference>
<dbReference type="Proteomes" id="UP000830198">
    <property type="component" value="Chromosome"/>
</dbReference>
<evidence type="ECO:0000313" key="1">
    <source>
        <dbReference type="EMBL" id="UPK67248.1"/>
    </source>
</evidence>
<dbReference type="EMBL" id="CP095855">
    <property type="protein sequence ID" value="UPK67248.1"/>
    <property type="molecule type" value="Genomic_DNA"/>
</dbReference>
<proteinExistence type="predicted"/>
<dbReference type="RefSeq" id="WP_247809463.1">
    <property type="nucleotide sequence ID" value="NZ_CP095855.1"/>
</dbReference>
<evidence type="ECO:0000313" key="2">
    <source>
        <dbReference type="Proteomes" id="UP000830198"/>
    </source>
</evidence>
<gene>
    <name evidence="1" type="ORF">MYF79_20110</name>
</gene>
<sequence>MLKDELSIMQQKATRAPYVTIIVSFHETPPLDKKAALLLSEKAIREADEFLQKMYPKEATSLLESLRALLDDFDQHYDLTVEGLGFYVSPGYSRLVKFFFPVQKKVDIGDAFSMRELLYLEHYATKYMLVHLNEKSFHCYKGRLSSLEEINDGTFPWLFRDNYEYNQPARAGSYSGQAVVQGVEGDKSTNEANRLKTFYREADELLSAHLQDMPLVVVGPEKDISRFQEVSAHQKNIVATVKGNYSNVPQKELETRAWPVVRSWIDESQQSYMLQLMEEEWQHHAVDGMRDVWNAVNEGRGYRLIVEKDYTCPAFIDDKTGKLHLRSTKKPHQIIIDAVDEVLRLAVEKGGDIVFVNNGTLDNHGHISLITRY</sequence>